<reference evidence="3 4" key="1">
    <citation type="submission" date="2020-08" db="EMBL/GenBank/DDBJ databases">
        <title>Genomic Encyclopedia of Type Strains, Phase IV (KMG-IV): sequencing the most valuable type-strain genomes for metagenomic binning, comparative biology and taxonomic classification.</title>
        <authorList>
            <person name="Goeker M."/>
        </authorList>
    </citation>
    <scope>NUCLEOTIDE SEQUENCE [LARGE SCALE GENOMIC DNA]</scope>
    <source>
        <strain evidence="3 4">DSM 17455</strain>
    </source>
</reference>
<dbReference type="EMBL" id="JACJHZ010000037">
    <property type="protein sequence ID" value="MBA9023635.1"/>
    <property type="molecule type" value="Genomic_DNA"/>
</dbReference>
<dbReference type="RefSeq" id="WP_246341015.1">
    <property type="nucleotide sequence ID" value="NZ_JACJHZ010000037.1"/>
</dbReference>
<dbReference type="Pfam" id="PF07452">
    <property type="entry name" value="CHRD"/>
    <property type="match status" value="1"/>
</dbReference>
<feature type="chain" id="PRO_5045950155" description="CHRD domain-containing protein" evidence="1">
    <location>
        <begin position="26"/>
        <end position="155"/>
    </location>
</feature>
<dbReference type="SMART" id="SM00754">
    <property type="entry name" value="CHRD"/>
    <property type="match status" value="1"/>
</dbReference>
<feature type="domain" description="CHRD" evidence="2">
    <location>
        <begin position="26"/>
        <end position="143"/>
    </location>
</feature>
<accession>A0ABR6CF39</accession>
<evidence type="ECO:0000313" key="4">
    <source>
        <dbReference type="Proteomes" id="UP000587524"/>
    </source>
</evidence>
<organism evidence="3 4">
    <name type="scientific">Aminobacter ciceronei</name>
    <dbReference type="NCBI Taxonomy" id="150723"/>
    <lineage>
        <taxon>Bacteria</taxon>
        <taxon>Pseudomonadati</taxon>
        <taxon>Pseudomonadota</taxon>
        <taxon>Alphaproteobacteria</taxon>
        <taxon>Hyphomicrobiales</taxon>
        <taxon>Phyllobacteriaceae</taxon>
        <taxon>Aminobacter</taxon>
    </lineage>
</organism>
<feature type="signal peptide" evidence="1">
    <location>
        <begin position="1"/>
        <end position="25"/>
    </location>
</feature>
<name>A0ABR6CF39_9HYPH</name>
<dbReference type="PROSITE" id="PS50933">
    <property type="entry name" value="CHRD"/>
    <property type="match status" value="1"/>
</dbReference>
<evidence type="ECO:0000256" key="1">
    <source>
        <dbReference type="SAM" id="SignalP"/>
    </source>
</evidence>
<dbReference type="InterPro" id="IPR010895">
    <property type="entry name" value="CHRD"/>
</dbReference>
<evidence type="ECO:0000313" key="3">
    <source>
        <dbReference type="EMBL" id="MBA9023635.1"/>
    </source>
</evidence>
<keyword evidence="4" id="KW-1185">Reference proteome</keyword>
<sequence length="155" mass="16180">MMSPFKTTTVALMLGTAFLSSPMYAETLKFKADLKAASEVPPADSSGTGSADVTVDTTTKKLSLTVTSSGLTGDATAAHFHGPAAAGENADPVVDISAAVASGTADITDQQLADLQAGKWYLNIHTQKFPDGEIRGQVEKAPQPPIRCWARRTIS</sequence>
<comment type="caution">
    <text evidence="3">The sequence shown here is derived from an EMBL/GenBank/DDBJ whole genome shotgun (WGS) entry which is preliminary data.</text>
</comment>
<dbReference type="Proteomes" id="UP000587524">
    <property type="component" value="Unassembled WGS sequence"/>
</dbReference>
<gene>
    <name evidence="3" type="ORF">HNQ97_005663</name>
</gene>
<proteinExistence type="predicted"/>
<evidence type="ECO:0000259" key="2">
    <source>
        <dbReference type="PROSITE" id="PS50933"/>
    </source>
</evidence>
<protein>
    <recommendedName>
        <fullName evidence="2">CHRD domain-containing protein</fullName>
    </recommendedName>
</protein>
<keyword evidence="1" id="KW-0732">Signal</keyword>